<dbReference type="SUPFAM" id="SSF56059">
    <property type="entry name" value="Glutathione synthetase ATP-binding domain-like"/>
    <property type="match status" value="1"/>
</dbReference>
<keyword evidence="1" id="KW-0547">Nucleotide-binding</keyword>
<keyword evidence="1" id="KW-0067">ATP-binding</keyword>
<dbReference type="PROSITE" id="PS50975">
    <property type="entry name" value="ATP_GRASP"/>
    <property type="match status" value="1"/>
</dbReference>
<name>A0ABS7UUF7_9BACI</name>
<feature type="domain" description="ATP-grasp" evidence="2">
    <location>
        <begin position="199"/>
        <end position="438"/>
    </location>
</feature>
<accession>A0ABS7UUF7</accession>
<dbReference type="InterPro" id="IPR026838">
    <property type="entry name" value="YheC/D"/>
</dbReference>
<proteinExistence type="predicted"/>
<dbReference type="Pfam" id="PF14398">
    <property type="entry name" value="ATPgrasp_YheCD"/>
    <property type="match status" value="1"/>
</dbReference>
<gene>
    <name evidence="3" type="ORF">K9V48_17295</name>
</gene>
<dbReference type="Proteomes" id="UP001165287">
    <property type="component" value="Unassembled WGS sequence"/>
</dbReference>
<evidence type="ECO:0000256" key="1">
    <source>
        <dbReference type="PROSITE-ProRule" id="PRU00409"/>
    </source>
</evidence>
<evidence type="ECO:0000313" key="3">
    <source>
        <dbReference type="EMBL" id="MBZ5751956.1"/>
    </source>
</evidence>
<protein>
    <submittedName>
        <fullName evidence="3">YheC/YheD family protein</fullName>
    </submittedName>
</protein>
<reference evidence="3" key="1">
    <citation type="submission" date="2024-05" db="EMBL/GenBank/DDBJ databases">
        <title>Metabacillus sp. nov., isolated from the rhizosphere soil of tomato plants.</title>
        <authorList>
            <person name="Ma R."/>
        </authorList>
    </citation>
    <scope>NUCLEOTIDE SEQUENCE</scope>
    <source>
        <strain evidence="3">DBTR6</strain>
    </source>
</reference>
<organism evidence="3 4">
    <name type="scientific">Metabacillus rhizolycopersici</name>
    <dbReference type="NCBI Taxonomy" id="2875709"/>
    <lineage>
        <taxon>Bacteria</taxon>
        <taxon>Bacillati</taxon>
        <taxon>Bacillota</taxon>
        <taxon>Bacilli</taxon>
        <taxon>Bacillales</taxon>
        <taxon>Bacillaceae</taxon>
        <taxon>Metabacillus</taxon>
    </lineage>
</organism>
<evidence type="ECO:0000313" key="4">
    <source>
        <dbReference type="Proteomes" id="UP001165287"/>
    </source>
</evidence>
<dbReference type="InterPro" id="IPR011761">
    <property type="entry name" value="ATP-grasp"/>
</dbReference>
<sequence length="449" mass="51993">MLKKVTVVRNENNRNTLTIHPAKAKELNVKQGQRTNICFGIKKVEVTIELADQKDSQTVLLSSDTMTKIHLPINSLFDLKVSGTDLLIGPFLGILATNTDEQLEKKLQKLSVYGQQYNSFRGALIAFSLEGIQMKNQTISGFIYNPKSGMWVKGIYSYPAAIYRKIPLTDALKKHLMQHIGPTIFNSVYFTKWDMYQWLQNNKQVKDYLPKTILYKEPKDVMTELKSQSSIIVKPLNGLKGRGIKEFSKKGDTYFVRFREKEQNNVLTFNETSLIRYLFETLVENEYILQQRLNLVFEKERVIDFRLFVSKNEQGEWVCLGWVARHGAPKSVVSNRSSGGKIRPGNETLQKLFQLDKKSLMYWRKDLFKIACEASKAIENEDRNFGFFAIDMAIDSNGDFWIMEMNHRSPNDNLPLYLKDLKTYTNIKVNKMLYLRYLAGFNEDDSRTT</sequence>
<comment type="caution">
    <text evidence="3">The sequence shown here is derived from an EMBL/GenBank/DDBJ whole genome shotgun (WGS) entry which is preliminary data.</text>
</comment>
<dbReference type="EMBL" id="JAIQUM010000043">
    <property type="protein sequence ID" value="MBZ5751956.1"/>
    <property type="molecule type" value="Genomic_DNA"/>
</dbReference>
<dbReference type="Gene3D" id="3.30.470.20">
    <property type="entry name" value="ATP-grasp fold, B domain"/>
    <property type="match status" value="1"/>
</dbReference>
<dbReference type="RefSeq" id="WP_224140287.1">
    <property type="nucleotide sequence ID" value="NZ_JAIQUM010000043.1"/>
</dbReference>
<keyword evidence="4" id="KW-1185">Reference proteome</keyword>
<evidence type="ECO:0000259" key="2">
    <source>
        <dbReference type="PROSITE" id="PS50975"/>
    </source>
</evidence>